<dbReference type="GO" id="GO:0009055">
    <property type="term" value="F:electron transfer activity"/>
    <property type="evidence" value="ECO:0007669"/>
    <property type="project" value="InterPro"/>
</dbReference>
<dbReference type="GO" id="GO:0033539">
    <property type="term" value="P:fatty acid beta-oxidation using acyl-CoA dehydrogenase"/>
    <property type="evidence" value="ECO:0007669"/>
    <property type="project" value="TreeGrafter"/>
</dbReference>
<evidence type="ECO:0000256" key="1">
    <source>
        <dbReference type="ARBA" id="ARBA00005817"/>
    </source>
</evidence>
<dbReference type="InterPro" id="IPR001308">
    <property type="entry name" value="ETF_a/FixB"/>
</dbReference>
<dbReference type="EMBL" id="UHIO01000001">
    <property type="protein sequence ID" value="SUP43826.1"/>
    <property type="molecule type" value="Genomic_DNA"/>
</dbReference>
<dbReference type="InterPro" id="IPR018206">
    <property type="entry name" value="ETF_asu_C_CS"/>
</dbReference>
<dbReference type="AlphaFoldDB" id="A0A380NN19"/>
<keyword evidence="2" id="KW-0813">Transport</keyword>
<protein>
    <submittedName>
        <fullName evidence="8">Electron transfer flavoprotein large subunit</fullName>
    </submittedName>
</protein>
<feature type="binding site" evidence="6">
    <location>
        <begin position="277"/>
        <end position="284"/>
    </location>
    <ligand>
        <name>FAD</name>
        <dbReference type="ChEBI" id="CHEBI:57692"/>
    </ligand>
</feature>
<dbReference type="PIRSF" id="PIRSF000089">
    <property type="entry name" value="Electra_flavoP_a"/>
    <property type="match status" value="1"/>
</dbReference>
<dbReference type="Pfam" id="PF00766">
    <property type="entry name" value="ETF_alpha"/>
    <property type="match status" value="1"/>
</dbReference>
<dbReference type="Gene3D" id="3.40.50.620">
    <property type="entry name" value="HUPs"/>
    <property type="match status" value="1"/>
</dbReference>
<dbReference type="GO" id="GO:0050660">
    <property type="term" value="F:flavin adenine dinucleotide binding"/>
    <property type="evidence" value="ECO:0007669"/>
    <property type="project" value="InterPro"/>
</dbReference>
<dbReference type="CDD" id="cd01715">
    <property type="entry name" value="ETF_alpha"/>
    <property type="match status" value="1"/>
</dbReference>
<accession>A0A380NN19</accession>
<dbReference type="Gene3D" id="3.40.50.1220">
    <property type="entry name" value="TPP-binding domain"/>
    <property type="match status" value="1"/>
</dbReference>
<dbReference type="InterPro" id="IPR014730">
    <property type="entry name" value="ETF_a/b_N"/>
</dbReference>
<dbReference type="Proteomes" id="UP000255367">
    <property type="component" value="Unassembled WGS sequence"/>
</dbReference>
<organism evidence="8 9">
    <name type="scientific">Veillonella criceti</name>
    <dbReference type="NCBI Taxonomy" id="103891"/>
    <lineage>
        <taxon>Bacteria</taxon>
        <taxon>Bacillati</taxon>
        <taxon>Bacillota</taxon>
        <taxon>Negativicutes</taxon>
        <taxon>Veillonellales</taxon>
        <taxon>Veillonellaceae</taxon>
        <taxon>Veillonella</taxon>
    </lineage>
</organism>
<evidence type="ECO:0000256" key="4">
    <source>
        <dbReference type="ARBA" id="ARBA00022827"/>
    </source>
</evidence>
<keyword evidence="5" id="KW-0249">Electron transport</keyword>
<sequence length="333" mass="36123">MFEEYTGVYVIADCFDGQVRKVTYELIGQARLIADQLNEEVHTLILGAQVASQAQTLIEYGSDHVHVFEHPLLARYSTDGYTKVITDFFGQNKPNVILIGATNDGRDLAPRISGRMKNGVVADCTILSVSQSDGLVEWTRPALGGNILAEIICPEHRPQMGSVRPNVFKMPERIVGRTGQIHQETVTLADSDIRNRFVEMIKVDLNEVNIEEAEIVVAGGRGMGSPANFKVLEELAEVLGGVLGVSRPIVEKGWYPLSRQIGQTGKTIAPKLYLAFGISGAIQHTAGITGSETIVAINTDPEAAIFKVCDYGIVGDAVEVAKEMIAKFKVAKG</sequence>
<keyword evidence="3" id="KW-0285">Flavoprotein</keyword>
<name>A0A380NN19_9FIRM</name>
<dbReference type="SUPFAM" id="SSF52467">
    <property type="entry name" value="DHS-like NAD/FAD-binding domain"/>
    <property type="match status" value="1"/>
</dbReference>
<dbReference type="Pfam" id="PF01012">
    <property type="entry name" value="ETF"/>
    <property type="match status" value="1"/>
</dbReference>
<dbReference type="PANTHER" id="PTHR43153">
    <property type="entry name" value="ELECTRON TRANSFER FLAVOPROTEIN ALPHA"/>
    <property type="match status" value="1"/>
</dbReference>
<dbReference type="SMART" id="SM00893">
    <property type="entry name" value="ETF"/>
    <property type="match status" value="1"/>
</dbReference>
<feature type="binding site" evidence="6">
    <location>
        <begin position="260"/>
        <end position="264"/>
    </location>
    <ligand>
        <name>FAD</name>
        <dbReference type="ChEBI" id="CHEBI:57692"/>
    </ligand>
</feature>
<dbReference type="InterPro" id="IPR014731">
    <property type="entry name" value="ETF_asu_C"/>
</dbReference>
<keyword evidence="9" id="KW-1185">Reference proteome</keyword>
<dbReference type="PROSITE" id="PS00696">
    <property type="entry name" value="ETF_ALPHA"/>
    <property type="match status" value="1"/>
</dbReference>
<evidence type="ECO:0000256" key="3">
    <source>
        <dbReference type="ARBA" id="ARBA00022630"/>
    </source>
</evidence>
<feature type="domain" description="Electron transfer flavoprotein alpha/beta-subunit N-terminal" evidence="7">
    <location>
        <begin position="8"/>
        <end position="197"/>
    </location>
</feature>
<dbReference type="SUPFAM" id="SSF52402">
    <property type="entry name" value="Adenine nucleotide alpha hydrolases-like"/>
    <property type="match status" value="1"/>
</dbReference>
<feature type="binding site" evidence="6">
    <location>
        <position position="221"/>
    </location>
    <ligand>
        <name>FAD</name>
        <dbReference type="ChEBI" id="CHEBI:57692"/>
    </ligand>
</feature>
<comment type="similarity">
    <text evidence="1">Belongs to the ETF alpha-subunit/FixB family.</text>
</comment>
<feature type="binding site" evidence="6">
    <location>
        <position position="298"/>
    </location>
    <ligand>
        <name>FAD</name>
        <dbReference type="ChEBI" id="CHEBI:57692"/>
    </ligand>
</feature>
<evidence type="ECO:0000313" key="8">
    <source>
        <dbReference type="EMBL" id="SUP43826.1"/>
    </source>
</evidence>
<evidence type="ECO:0000256" key="6">
    <source>
        <dbReference type="PIRSR" id="PIRSR000089-1"/>
    </source>
</evidence>
<dbReference type="InterPro" id="IPR033947">
    <property type="entry name" value="ETF_alpha_N"/>
</dbReference>
<evidence type="ECO:0000313" key="9">
    <source>
        <dbReference type="Proteomes" id="UP000255367"/>
    </source>
</evidence>
<proteinExistence type="inferred from homology"/>
<reference evidence="8 9" key="1">
    <citation type="submission" date="2018-06" db="EMBL/GenBank/DDBJ databases">
        <authorList>
            <consortium name="Pathogen Informatics"/>
            <person name="Doyle S."/>
        </authorList>
    </citation>
    <scope>NUCLEOTIDE SEQUENCE [LARGE SCALE GENOMIC DNA]</scope>
    <source>
        <strain evidence="8 9">NCTC12020</strain>
    </source>
</reference>
<gene>
    <name evidence="8" type="primary">etfA</name>
    <name evidence="8" type="ORF">NCTC12020_01363</name>
</gene>
<evidence type="ECO:0000256" key="2">
    <source>
        <dbReference type="ARBA" id="ARBA00022448"/>
    </source>
</evidence>
<dbReference type="PANTHER" id="PTHR43153:SF1">
    <property type="entry name" value="ELECTRON TRANSFER FLAVOPROTEIN SUBUNIT ALPHA, MITOCHONDRIAL"/>
    <property type="match status" value="1"/>
</dbReference>
<evidence type="ECO:0000259" key="7">
    <source>
        <dbReference type="SMART" id="SM00893"/>
    </source>
</evidence>
<dbReference type="InterPro" id="IPR029035">
    <property type="entry name" value="DHS-like_NAD/FAD-binding_dom"/>
</dbReference>
<evidence type="ECO:0000256" key="5">
    <source>
        <dbReference type="ARBA" id="ARBA00022982"/>
    </source>
</evidence>
<feature type="binding site" evidence="6">
    <location>
        <begin position="246"/>
        <end position="247"/>
    </location>
    <ligand>
        <name>FAD</name>
        <dbReference type="ChEBI" id="CHEBI:57692"/>
    </ligand>
</feature>
<dbReference type="InterPro" id="IPR014729">
    <property type="entry name" value="Rossmann-like_a/b/a_fold"/>
</dbReference>
<comment type="cofactor">
    <cofactor evidence="6">
        <name>FAD</name>
        <dbReference type="ChEBI" id="CHEBI:57692"/>
    </cofactor>
    <text evidence="6">Binds 1 FAD per dimer.</text>
</comment>
<keyword evidence="4 6" id="KW-0274">FAD</keyword>